<evidence type="ECO:0000256" key="9">
    <source>
        <dbReference type="ARBA" id="ARBA00049047"/>
    </source>
</evidence>
<dbReference type="EMBL" id="VCAU01000002">
    <property type="protein sequence ID" value="KAF9894973.1"/>
    <property type="molecule type" value="Genomic_DNA"/>
</dbReference>
<evidence type="ECO:0000256" key="6">
    <source>
        <dbReference type="ARBA" id="ARBA00022898"/>
    </source>
</evidence>
<comment type="caution">
    <text evidence="12">The sequence shown here is derived from an EMBL/GenBank/DDBJ whole genome shotgun (WGS) entry which is preliminary data.</text>
</comment>
<dbReference type="HAMAP" id="MF_00131">
    <property type="entry name" value="Trp_synth_alpha"/>
    <property type="match status" value="1"/>
</dbReference>
<evidence type="ECO:0000313" key="13">
    <source>
        <dbReference type="Proteomes" id="UP001194746"/>
    </source>
</evidence>
<comment type="cofactor">
    <cofactor evidence="1 10">
        <name>pyridoxal 5'-phosphate</name>
        <dbReference type="ChEBI" id="CHEBI:597326"/>
    </cofactor>
</comment>
<gene>
    <name evidence="12" type="primary">TRP5_3</name>
    <name evidence="12" type="ORF">FE257_004597</name>
</gene>
<protein>
    <recommendedName>
        <fullName evidence="3 10">Tryptophan synthase</fullName>
        <ecNumber evidence="3 10">4.2.1.20</ecNumber>
    </recommendedName>
</protein>
<sequence>MEHIQMTFSQCKKESRPALLTYVTAGFPTKAATPEIMLSMQAGGADIIELGIPSSDSLVDGPVILQSNLQALRNGVTVSSILEMVKITRNQGLNIPVLLMGHYNPILSYGVLPFLLDCKASGVSGVIVVDLPPEEAVDFSNGCVRTGLSYIPLIAPSTPLNHMDLLCTMATSFIYVVSRMGVTGTTATISSNLPNQIERVKQIARDIPLAVGFGISTREHFLKVASIADGVIIGSQIIKTISVPLPDRPSDAVKNYCQEISGQKKTRRPPAFVATENTLVKTLSIAHKLPGKFGSFGGQFVPEPLARCLRELERGFYDAIGSPDFWKEYYSYNSYLGRPSHLHWAPRLTKYAGGANIWVKREDLNHTGSTSINNALGQMIVARWLGKTNIIAETSTGQHGVATATVCAKFGMKCTIYMGANDAQQQQAEVTHMRMLGATVVAVETGSRRVVDAINEAFRVWIGNLETTHYMIGSAIGPHPFPTMVRTFQSVIGDETKLQILVATGHLPDAVVASVGEGSHEVGMFHAFVEDASVQLVGVEDGGPNRSQQSATPSNASVGILHGARTYVLQDSHGECLKSAGMGYPGVAPELANWKESHRVKFITANDTDAMRGLKALEQMEDIIPTLESCHAAWGAVVTARDLGPGKSLVVCLSGQGGPVI</sequence>
<evidence type="ECO:0000256" key="1">
    <source>
        <dbReference type="ARBA" id="ARBA00001933"/>
    </source>
</evidence>
<keyword evidence="4 10" id="KW-0028">Amino-acid biosynthesis</keyword>
<evidence type="ECO:0000313" key="12">
    <source>
        <dbReference type="EMBL" id="KAF9894973.1"/>
    </source>
</evidence>
<keyword evidence="6 10" id="KW-0663">Pyridoxal phosphate</keyword>
<dbReference type="CDD" id="cd04724">
    <property type="entry name" value="Tryptophan_synthase_alpha"/>
    <property type="match status" value="1"/>
</dbReference>
<evidence type="ECO:0000256" key="7">
    <source>
        <dbReference type="ARBA" id="ARBA00023141"/>
    </source>
</evidence>
<dbReference type="Proteomes" id="UP001194746">
    <property type="component" value="Unassembled WGS sequence"/>
</dbReference>
<keyword evidence="5 10" id="KW-0822">Tryptophan biosynthesis</keyword>
<keyword evidence="8 10" id="KW-0456">Lyase</keyword>
<evidence type="ECO:0000256" key="8">
    <source>
        <dbReference type="ARBA" id="ARBA00023239"/>
    </source>
</evidence>
<dbReference type="SUPFAM" id="SSF51366">
    <property type="entry name" value="Ribulose-phoshate binding barrel"/>
    <property type="match status" value="1"/>
</dbReference>
<dbReference type="InterPro" id="IPR013785">
    <property type="entry name" value="Aldolase_TIM"/>
</dbReference>
<dbReference type="SUPFAM" id="SSF53686">
    <property type="entry name" value="Tryptophan synthase beta subunit-like PLP-dependent enzymes"/>
    <property type="match status" value="1"/>
</dbReference>
<dbReference type="InterPro" id="IPR002028">
    <property type="entry name" value="Trp_synthase_suA"/>
</dbReference>
<dbReference type="Pfam" id="PF00291">
    <property type="entry name" value="PALP"/>
    <property type="match status" value="1"/>
</dbReference>
<dbReference type="AlphaFoldDB" id="A0AAD4H0R0"/>
<reference evidence="12" key="2">
    <citation type="submission" date="2020-02" db="EMBL/GenBank/DDBJ databases">
        <authorList>
            <person name="Gilchrist C.L.M."/>
            <person name="Chooi Y.-H."/>
        </authorList>
    </citation>
    <scope>NUCLEOTIDE SEQUENCE</scope>
    <source>
        <strain evidence="12">MST-FP2251</strain>
    </source>
</reference>
<accession>A0AAD4H0R0</accession>
<dbReference type="PANTHER" id="PTHR48077:SF2">
    <property type="entry name" value="TRYPTOPHAN SYNTHASE"/>
    <property type="match status" value="1"/>
</dbReference>
<keyword evidence="7 10" id="KW-0057">Aromatic amino acid biosynthesis</keyword>
<dbReference type="GO" id="GO:0005737">
    <property type="term" value="C:cytoplasm"/>
    <property type="evidence" value="ECO:0007669"/>
    <property type="project" value="TreeGrafter"/>
</dbReference>
<feature type="domain" description="Tryptophan synthase beta chain-like PALP" evidence="11">
    <location>
        <begin position="337"/>
        <end position="655"/>
    </location>
</feature>
<comment type="catalytic activity">
    <reaction evidence="9 10">
        <text>(1S,2R)-1-C-(indol-3-yl)glycerol 3-phosphate + L-serine = D-glyceraldehyde 3-phosphate + L-tryptophan + H2O</text>
        <dbReference type="Rhea" id="RHEA:10532"/>
        <dbReference type="ChEBI" id="CHEBI:15377"/>
        <dbReference type="ChEBI" id="CHEBI:33384"/>
        <dbReference type="ChEBI" id="CHEBI:57912"/>
        <dbReference type="ChEBI" id="CHEBI:58866"/>
        <dbReference type="ChEBI" id="CHEBI:59776"/>
        <dbReference type="EC" id="4.2.1.20"/>
    </reaction>
</comment>
<dbReference type="PANTHER" id="PTHR48077">
    <property type="entry name" value="TRYPTOPHAN SYNTHASE-RELATED"/>
    <property type="match status" value="1"/>
</dbReference>
<organism evidence="12 13">
    <name type="scientific">Aspergillus nanangensis</name>
    <dbReference type="NCBI Taxonomy" id="2582783"/>
    <lineage>
        <taxon>Eukaryota</taxon>
        <taxon>Fungi</taxon>
        <taxon>Dikarya</taxon>
        <taxon>Ascomycota</taxon>
        <taxon>Pezizomycotina</taxon>
        <taxon>Eurotiomycetes</taxon>
        <taxon>Eurotiomycetidae</taxon>
        <taxon>Eurotiales</taxon>
        <taxon>Aspergillaceae</taxon>
        <taxon>Aspergillus</taxon>
        <taxon>Aspergillus subgen. Circumdati</taxon>
    </lineage>
</organism>
<evidence type="ECO:0000256" key="3">
    <source>
        <dbReference type="ARBA" id="ARBA00012043"/>
    </source>
</evidence>
<dbReference type="InterPro" id="IPR011060">
    <property type="entry name" value="RibuloseP-bd_barrel"/>
</dbReference>
<evidence type="ECO:0000256" key="10">
    <source>
        <dbReference type="RuleBase" id="RU003663"/>
    </source>
</evidence>
<dbReference type="NCBIfam" id="TIGR00263">
    <property type="entry name" value="trpB"/>
    <property type="match status" value="1"/>
</dbReference>
<reference evidence="12" key="1">
    <citation type="journal article" date="2019" name="Beilstein J. Org. Chem.">
        <title>Nanangenines: drimane sesquiterpenoids as the dominant metabolite cohort of a novel Australian fungus, Aspergillus nanangensis.</title>
        <authorList>
            <person name="Lacey H.J."/>
            <person name="Gilchrist C.L.M."/>
            <person name="Crombie A."/>
            <person name="Kalaitzis J.A."/>
            <person name="Vuong D."/>
            <person name="Rutledge P.J."/>
            <person name="Turner P."/>
            <person name="Pitt J.I."/>
            <person name="Lacey E."/>
            <person name="Chooi Y.H."/>
            <person name="Piggott A.M."/>
        </authorList>
    </citation>
    <scope>NUCLEOTIDE SEQUENCE</scope>
    <source>
        <strain evidence="12">MST-FP2251</strain>
    </source>
</reference>
<evidence type="ECO:0000259" key="11">
    <source>
        <dbReference type="Pfam" id="PF00291"/>
    </source>
</evidence>
<dbReference type="Gene3D" id="3.20.20.70">
    <property type="entry name" value="Aldolase class I"/>
    <property type="match status" value="1"/>
</dbReference>
<dbReference type="NCBIfam" id="TIGR00262">
    <property type="entry name" value="trpA"/>
    <property type="match status" value="1"/>
</dbReference>
<dbReference type="InterPro" id="IPR036052">
    <property type="entry name" value="TrpB-like_PALP_sf"/>
</dbReference>
<dbReference type="InterPro" id="IPR006654">
    <property type="entry name" value="Trp_synth_beta"/>
</dbReference>
<dbReference type="InterPro" id="IPR023026">
    <property type="entry name" value="Trp_synth_beta/beta-like"/>
</dbReference>
<dbReference type="FunFam" id="3.20.20.70:FF:000151">
    <property type="entry name" value="Tryptophan synthase"/>
    <property type="match status" value="1"/>
</dbReference>
<dbReference type="GO" id="GO:0004834">
    <property type="term" value="F:tryptophan synthase activity"/>
    <property type="evidence" value="ECO:0007669"/>
    <property type="project" value="UniProtKB-EC"/>
</dbReference>
<keyword evidence="13" id="KW-1185">Reference proteome</keyword>
<name>A0AAD4H0R0_ASPNN</name>
<comment type="pathway">
    <text evidence="2 10">Amino-acid biosynthesis; L-tryptophan biosynthesis; L-tryptophan from chorismate: step 5/5.</text>
</comment>
<evidence type="ECO:0000256" key="2">
    <source>
        <dbReference type="ARBA" id="ARBA00004733"/>
    </source>
</evidence>
<evidence type="ECO:0000256" key="4">
    <source>
        <dbReference type="ARBA" id="ARBA00022605"/>
    </source>
</evidence>
<dbReference type="EC" id="4.2.1.20" evidence="3 10"/>
<evidence type="ECO:0000256" key="5">
    <source>
        <dbReference type="ARBA" id="ARBA00022822"/>
    </source>
</evidence>
<dbReference type="Gene3D" id="3.40.50.1100">
    <property type="match status" value="2"/>
</dbReference>
<dbReference type="InterPro" id="IPR001926">
    <property type="entry name" value="TrpB-like_PALP"/>
</dbReference>
<proteinExistence type="inferred from homology"/>
<dbReference type="Pfam" id="PF00290">
    <property type="entry name" value="Trp_syntA"/>
    <property type="match status" value="1"/>
</dbReference>